<comment type="caution">
    <text evidence="4">The sequence shown here is derived from an EMBL/GenBank/DDBJ whole genome shotgun (WGS) entry which is preliminary data.</text>
</comment>
<dbReference type="AlphaFoldDB" id="X0PQB6"/>
<dbReference type="STRING" id="1423734.FC83_GL000355"/>
<evidence type="ECO:0000256" key="2">
    <source>
        <dbReference type="SAM" id="Phobius"/>
    </source>
</evidence>
<protein>
    <submittedName>
        <fullName evidence="4">CAAX amino terminal protease family protein</fullName>
    </submittedName>
</protein>
<dbReference type="RefSeq" id="WP_052004627.1">
    <property type="nucleotide sequence ID" value="NZ_AZGA01000070.1"/>
</dbReference>
<dbReference type="OrthoDB" id="2194912at2"/>
<feature type="transmembrane region" description="Helical" evidence="2">
    <location>
        <begin position="172"/>
        <end position="189"/>
    </location>
</feature>
<dbReference type="GO" id="GO:0006508">
    <property type="term" value="P:proteolysis"/>
    <property type="evidence" value="ECO:0007669"/>
    <property type="project" value="UniProtKB-KW"/>
</dbReference>
<dbReference type="InterPro" id="IPR003675">
    <property type="entry name" value="Rce1/LyrA-like_dom"/>
</dbReference>
<evidence type="ECO:0000259" key="3">
    <source>
        <dbReference type="Pfam" id="PF02517"/>
    </source>
</evidence>
<keyword evidence="5" id="KW-1185">Reference proteome</keyword>
<dbReference type="Proteomes" id="UP000051236">
    <property type="component" value="Unassembled WGS sequence"/>
</dbReference>
<evidence type="ECO:0000313" key="4">
    <source>
        <dbReference type="EMBL" id="KRM32490.1"/>
    </source>
</evidence>
<sequence>MKARNSTAVTLFIYLFMMFMPNFFSRMLSPKNGYFLLITVWYLLGLLLLVWLAYKRTPANAIEAANPYTTKPKILIWGIVGGGVAIVLQLLSVFVEQNLFHITAVSQNTNALLETMKTYPYYVVSVLVFLPIIEEIVYRKTIFGQLVPFTGKIGAAIISALIFAFAHQDSHILMYSVIGLFFCFLYNYTGRIWTSMLAHIIMNGIVFFQSIH</sequence>
<keyword evidence="4" id="KW-0645">Protease</keyword>
<keyword evidence="2" id="KW-0812">Transmembrane</keyword>
<feature type="transmembrane region" description="Helical" evidence="2">
    <location>
        <begin position="34"/>
        <end position="54"/>
    </location>
</feature>
<name>X0PQB6_9LACO</name>
<feature type="transmembrane region" description="Helical" evidence="2">
    <location>
        <begin position="7"/>
        <end position="28"/>
    </location>
</feature>
<feature type="transmembrane region" description="Helical" evidence="2">
    <location>
        <begin position="119"/>
        <end position="137"/>
    </location>
</feature>
<gene>
    <name evidence="4" type="ORF">FC83_GL000355</name>
</gene>
<dbReference type="GO" id="GO:0004175">
    <property type="term" value="F:endopeptidase activity"/>
    <property type="evidence" value="ECO:0007669"/>
    <property type="project" value="UniProtKB-ARBA"/>
</dbReference>
<dbReference type="PATRIC" id="fig|1423734.3.peg.355"/>
<evidence type="ECO:0000313" key="5">
    <source>
        <dbReference type="Proteomes" id="UP000051236"/>
    </source>
</evidence>
<dbReference type="PANTHER" id="PTHR36435:SF1">
    <property type="entry name" value="CAAX AMINO TERMINAL PROTEASE FAMILY PROTEIN"/>
    <property type="match status" value="1"/>
</dbReference>
<feature type="transmembrane region" description="Helical" evidence="2">
    <location>
        <begin position="149"/>
        <end position="166"/>
    </location>
</feature>
<keyword evidence="2" id="KW-0472">Membrane</keyword>
<reference evidence="4 5" key="1">
    <citation type="journal article" date="2015" name="Genome Announc.">
        <title>Expanding the biotechnology potential of lactobacilli through comparative genomics of 213 strains and associated genera.</title>
        <authorList>
            <person name="Sun Z."/>
            <person name="Harris H.M."/>
            <person name="McCann A."/>
            <person name="Guo C."/>
            <person name="Argimon S."/>
            <person name="Zhang W."/>
            <person name="Yang X."/>
            <person name="Jeffery I.B."/>
            <person name="Cooney J.C."/>
            <person name="Kagawa T.F."/>
            <person name="Liu W."/>
            <person name="Song Y."/>
            <person name="Salvetti E."/>
            <person name="Wrobel A."/>
            <person name="Rasinkangas P."/>
            <person name="Parkhill J."/>
            <person name="Rea M.C."/>
            <person name="O'Sullivan O."/>
            <person name="Ritari J."/>
            <person name="Douillard F.P."/>
            <person name="Paul Ross R."/>
            <person name="Yang R."/>
            <person name="Briner A.E."/>
            <person name="Felis G.E."/>
            <person name="de Vos W.M."/>
            <person name="Barrangou R."/>
            <person name="Klaenhammer T.R."/>
            <person name="Caufield P.W."/>
            <person name="Cui Y."/>
            <person name="Zhang H."/>
            <person name="O'Toole P.W."/>
        </authorList>
    </citation>
    <scope>NUCLEOTIDE SEQUENCE [LARGE SCALE GENOMIC DNA]</scope>
    <source>
        <strain evidence="4 5">DSM 18527</strain>
    </source>
</reference>
<dbReference type="PANTHER" id="PTHR36435">
    <property type="entry name" value="SLR1288 PROTEIN"/>
    <property type="match status" value="1"/>
</dbReference>
<accession>X0PQB6</accession>
<dbReference type="InterPro" id="IPR052710">
    <property type="entry name" value="CAAX_protease"/>
</dbReference>
<comment type="similarity">
    <text evidence="1">Belongs to the UPF0177 family.</text>
</comment>
<dbReference type="Pfam" id="PF02517">
    <property type="entry name" value="Rce1-like"/>
    <property type="match status" value="1"/>
</dbReference>
<dbReference type="GO" id="GO:0080120">
    <property type="term" value="P:CAAX-box protein maturation"/>
    <property type="evidence" value="ECO:0007669"/>
    <property type="project" value="UniProtKB-ARBA"/>
</dbReference>
<evidence type="ECO:0000256" key="1">
    <source>
        <dbReference type="ARBA" id="ARBA00009067"/>
    </source>
</evidence>
<keyword evidence="4" id="KW-0378">Hydrolase</keyword>
<keyword evidence="2" id="KW-1133">Transmembrane helix</keyword>
<proteinExistence type="inferred from homology"/>
<feature type="transmembrane region" description="Helical" evidence="2">
    <location>
        <begin position="74"/>
        <end position="95"/>
    </location>
</feature>
<dbReference type="EMBL" id="AZGA01000070">
    <property type="protein sequence ID" value="KRM32490.1"/>
    <property type="molecule type" value="Genomic_DNA"/>
</dbReference>
<dbReference type="eggNOG" id="COG1266">
    <property type="taxonomic scope" value="Bacteria"/>
</dbReference>
<organism evidence="4 5">
    <name type="scientific">Agrilactobacillus composti DSM 18527 = JCM 14202</name>
    <dbReference type="NCBI Taxonomy" id="1423734"/>
    <lineage>
        <taxon>Bacteria</taxon>
        <taxon>Bacillati</taxon>
        <taxon>Bacillota</taxon>
        <taxon>Bacilli</taxon>
        <taxon>Lactobacillales</taxon>
        <taxon>Lactobacillaceae</taxon>
        <taxon>Agrilactobacillus</taxon>
    </lineage>
</organism>
<feature type="domain" description="CAAX prenyl protease 2/Lysostaphin resistance protein A-like" evidence="3">
    <location>
        <begin position="121"/>
        <end position="204"/>
    </location>
</feature>